<organism evidence="11 12">
    <name type="scientific">Anaplasma platys</name>
    <dbReference type="NCBI Taxonomy" id="949"/>
    <lineage>
        <taxon>Bacteria</taxon>
        <taxon>Pseudomonadati</taxon>
        <taxon>Pseudomonadota</taxon>
        <taxon>Alphaproteobacteria</taxon>
        <taxon>Rickettsiales</taxon>
        <taxon>Anaplasmataceae</taxon>
        <taxon>Anaplasma</taxon>
    </lineage>
</organism>
<comment type="pathway">
    <text evidence="10">Lipid metabolism; phospholipid metabolism.</text>
</comment>
<dbReference type="GO" id="GO:0043772">
    <property type="term" value="F:acyl-phosphate glycerol-3-phosphate acyltransferase activity"/>
    <property type="evidence" value="ECO:0007669"/>
    <property type="project" value="UniProtKB-UniRule"/>
</dbReference>
<comment type="subunit">
    <text evidence="10">Probably interacts with PlsX.</text>
</comment>
<evidence type="ECO:0000256" key="6">
    <source>
        <dbReference type="ARBA" id="ARBA00023098"/>
    </source>
</evidence>
<dbReference type="GO" id="GO:0005886">
    <property type="term" value="C:plasma membrane"/>
    <property type="evidence" value="ECO:0007669"/>
    <property type="project" value="UniProtKB-SubCell"/>
</dbReference>
<evidence type="ECO:0000256" key="10">
    <source>
        <dbReference type="HAMAP-Rule" id="MF_01043"/>
    </source>
</evidence>
<evidence type="ECO:0000256" key="4">
    <source>
        <dbReference type="ARBA" id="ARBA00022692"/>
    </source>
</evidence>
<protein>
    <recommendedName>
        <fullName evidence="10">Glycerol-3-phosphate acyltransferase</fullName>
    </recommendedName>
    <alternativeName>
        <fullName evidence="10">Acyl-PO4 G3P acyltransferase</fullName>
    </alternativeName>
    <alternativeName>
        <fullName evidence="10">Acyl-phosphate--glycerol-3-phosphate acyltransferase</fullName>
    </alternativeName>
    <alternativeName>
        <fullName evidence="10">G3P acyltransferase</fullName>
        <shortName evidence="10">GPAT</shortName>
        <ecNumber evidence="10">2.3.1.275</ecNumber>
    </alternativeName>
    <alternativeName>
        <fullName evidence="10">Lysophosphatidic acid synthase</fullName>
        <shortName evidence="10">LPA synthase</shortName>
    </alternativeName>
</protein>
<dbReference type="InterPro" id="IPR003811">
    <property type="entry name" value="G3P_acylTferase_PlsY"/>
</dbReference>
<dbReference type="Pfam" id="PF02660">
    <property type="entry name" value="G3P_acyltransf"/>
    <property type="match status" value="1"/>
</dbReference>
<feature type="transmembrane region" description="Helical" evidence="10">
    <location>
        <begin position="9"/>
        <end position="29"/>
    </location>
</feature>
<dbReference type="EMBL" id="CP046391">
    <property type="protein sequence ID" value="QJC27155.1"/>
    <property type="molecule type" value="Genomic_DNA"/>
</dbReference>
<evidence type="ECO:0000256" key="7">
    <source>
        <dbReference type="ARBA" id="ARBA00023136"/>
    </source>
</evidence>
<dbReference type="UniPathway" id="UPA00085"/>
<keyword evidence="4 10" id="KW-0812">Transmembrane</keyword>
<sequence>MNLLGRKTVFLSIALLSYLIGSIPFAWIIPKLVRKEDIRETGSKNVGATNVFRRSKVMGLLVLSTDLAKGAIPIACGKIMGTDPVCAYLCGLFVVIGHIFPLWLKFKGGKGVAANLGALTLLNPAAAVSFFISWSSTFAISKISSLSTLVALATSIFVCAMTEENKISVFVYVITSILITYKHKENIELLLKDEEKRLF</sequence>
<keyword evidence="2 10" id="KW-0444">Lipid biosynthesis</keyword>
<reference evidence="11 12" key="1">
    <citation type="journal article" date="2020" name="Pathogens">
        <title>First Whole Genome Sequence of Anaplasma platys, an Obligate Intracellular Rickettsial Pathogen of Dogs.</title>
        <authorList>
            <person name="Llanes A."/>
            <person name="Rajeev S."/>
        </authorList>
    </citation>
    <scope>NUCLEOTIDE SEQUENCE [LARGE SCALE GENOMIC DNA]</scope>
    <source>
        <strain evidence="11 12">S3</strain>
    </source>
</reference>
<keyword evidence="3 10" id="KW-0808">Transferase</keyword>
<evidence type="ECO:0000256" key="9">
    <source>
        <dbReference type="ARBA" id="ARBA00023264"/>
    </source>
</evidence>
<comment type="catalytic activity">
    <reaction evidence="10">
        <text>an acyl phosphate + sn-glycerol 3-phosphate = a 1-acyl-sn-glycero-3-phosphate + phosphate</text>
        <dbReference type="Rhea" id="RHEA:34075"/>
        <dbReference type="ChEBI" id="CHEBI:43474"/>
        <dbReference type="ChEBI" id="CHEBI:57597"/>
        <dbReference type="ChEBI" id="CHEBI:57970"/>
        <dbReference type="ChEBI" id="CHEBI:59918"/>
        <dbReference type="EC" id="2.3.1.275"/>
    </reaction>
</comment>
<comment type="subcellular location">
    <subcellularLocation>
        <location evidence="10">Cell membrane</location>
        <topology evidence="10">Multi-pass membrane protein</topology>
    </subcellularLocation>
</comment>
<keyword evidence="12" id="KW-1185">Reference proteome</keyword>
<keyword evidence="5 10" id="KW-1133">Transmembrane helix</keyword>
<keyword evidence="7 10" id="KW-0472">Membrane</keyword>
<evidence type="ECO:0000256" key="1">
    <source>
        <dbReference type="ARBA" id="ARBA00022475"/>
    </source>
</evidence>
<evidence type="ECO:0000256" key="3">
    <source>
        <dbReference type="ARBA" id="ARBA00022679"/>
    </source>
</evidence>
<accession>A0A858PX46</accession>
<keyword evidence="1 10" id="KW-1003">Cell membrane</keyword>
<dbReference type="EC" id="2.3.1.275" evidence="10"/>
<name>A0A858PX46_9RICK</name>
<keyword evidence="6 10" id="KW-0443">Lipid metabolism</keyword>
<dbReference type="HAMAP" id="MF_01043">
    <property type="entry name" value="PlsY"/>
    <property type="match status" value="1"/>
</dbReference>
<evidence type="ECO:0000256" key="2">
    <source>
        <dbReference type="ARBA" id="ARBA00022516"/>
    </source>
</evidence>
<gene>
    <name evidence="10 11" type="primary">plsY</name>
    <name evidence="11" type="ORF">ANPL_00140</name>
</gene>
<dbReference type="SMART" id="SM01207">
    <property type="entry name" value="G3P_acyltransf"/>
    <property type="match status" value="1"/>
</dbReference>
<feature type="transmembrane region" description="Helical" evidence="10">
    <location>
        <begin position="85"/>
        <end position="104"/>
    </location>
</feature>
<feature type="transmembrane region" description="Helical" evidence="10">
    <location>
        <begin position="116"/>
        <end position="134"/>
    </location>
</feature>
<dbReference type="PANTHER" id="PTHR30309:SF0">
    <property type="entry name" value="GLYCEROL-3-PHOSPHATE ACYLTRANSFERASE-RELATED"/>
    <property type="match status" value="1"/>
</dbReference>
<evidence type="ECO:0000256" key="5">
    <source>
        <dbReference type="ARBA" id="ARBA00022989"/>
    </source>
</evidence>
<evidence type="ECO:0000313" key="11">
    <source>
        <dbReference type="EMBL" id="QJC27155.1"/>
    </source>
</evidence>
<dbReference type="AlphaFoldDB" id="A0A858PX46"/>
<keyword evidence="8 10" id="KW-0594">Phospholipid biosynthesis</keyword>
<proteinExistence type="inferred from homology"/>
<feature type="transmembrane region" description="Helical" evidence="10">
    <location>
        <begin position="140"/>
        <end position="160"/>
    </location>
</feature>
<dbReference type="PANTHER" id="PTHR30309">
    <property type="entry name" value="INNER MEMBRANE PROTEIN YGIH"/>
    <property type="match status" value="1"/>
</dbReference>
<dbReference type="GO" id="GO:0008654">
    <property type="term" value="P:phospholipid biosynthetic process"/>
    <property type="evidence" value="ECO:0007669"/>
    <property type="project" value="UniProtKB-UniRule"/>
</dbReference>
<comment type="similarity">
    <text evidence="10">Belongs to the PlsY family.</text>
</comment>
<keyword evidence="9 10" id="KW-1208">Phospholipid metabolism</keyword>
<evidence type="ECO:0000313" key="12">
    <source>
        <dbReference type="Proteomes" id="UP000500930"/>
    </source>
</evidence>
<keyword evidence="11" id="KW-0012">Acyltransferase</keyword>
<dbReference type="KEGG" id="aplt:ANPL_00140"/>
<dbReference type="NCBIfam" id="TIGR00023">
    <property type="entry name" value="glycerol-3-phosphate 1-O-acyltransferase PlsY"/>
    <property type="match status" value="1"/>
</dbReference>
<evidence type="ECO:0000256" key="8">
    <source>
        <dbReference type="ARBA" id="ARBA00023209"/>
    </source>
</evidence>
<comment type="function">
    <text evidence="10">Catalyzes the transfer of an acyl group from acyl-phosphate (acyl-PO(4)) to glycerol-3-phosphate (G3P) to form lysophosphatidic acid (LPA). This enzyme utilizes acyl-phosphate as fatty acyl donor, but not acyl-CoA or acyl-ACP.</text>
</comment>
<dbReference type="Proteomes" id="UP000500930">
    <property type="component" value="Chromosome"/>
</dbReference>